<name>A0A480A0U7_9CYAN</name>
<reference evidence="2" key="1">
    <citation type="submission" date="2019-02" db="EMBL/GenBank/DDBJ databases">
        <title>Draft genome sequence of Sphaerospermopsis reniformis NIES-1949.</title>
        <authorList>
            <person name="Yamaguchi H."/>
            <person name="Suzuki S."/>
            <person name="Kawachi M."/>
        </authorList>
    </citation>
    <scope>NUCLEOTIDE SEQUENCE [LARGE SCALE GENOMIC DNA]</scope>
    <source>
        <strain evidence="2">NIES-1949</strain>
    </source>
</reference>
<evidence type="ECO:0000313" key="1">
    <source>
        <dbReference type="EMBL" id="GCL38092.1"/>
    </source>
</evidence>
<dbReference type="RefSeq" id="WP_137668087.1">
    <property type="nucleotide sequence ID" value="NZ_BJCE01000115.1"/>
</dbReference>
<dbReference type="PANTHER" id="PTHR39550">
    <property type="entry name" value="SLL0658 PROTEIN"/>
    <property type="match status" value="1"/>
</dbReference>
<dbReference type="EMBL" id="BJCE01000115">
    <property type="protein sequence ID" value="GCL38092.1"/>
    <property type="molecule type" value="Genomic_DNA"/>
</dbReference>
<dbReference type="Proteomes" id="UP000300142">
    <property type="component" value="Unassembled WGS sequence"/>
</dbReference>
<dbReference type="AlphaFoldDB" id="A0A480A0U7"/>
<keyword evidence="2" id="KW-1185">Reference proteome</keyword>
<gene>
    <name evidence="1" type="ORF">SR1949_32050</name>
</gene>
<dbReference type="Pfam" id="PF11848">
    <property type="entry name" value="DUF3368"/>
    <property type="match status" value="1"/>
</dbReference>
<comment type="caution">
    <text evidence="1">The sequence shown here is derived from an EMBL/GenBank/DDBJ whole genome shotgun (WGS) entry which is preliminary data.</text>
</comment>
<protein>
    <recommendedName>
        <fullName evidence="3">DUF3368 domain-containing protein</fullName>
    </recommendedName>
</protein>
<proteinExistence type="predicted"/>
<evidence type="ECO:0008006" key="3">
    <source>
        <dbReference type="Google" id="ProtNLM"/>
    </source>
</evidence>
<dbReference type="InterPro" id="IPR021799">
    <property type="entry name" value="PIN-like_prokaryotic"/>
</dbReference>
<accession>A0A480A0U7</accession>
<dbReference type="PANTHER" id="PTHR39550:SF1">
    <property type="entry name" value="SLL0658 PROTEIN"/>
    <property type="match status" value="1"/>
</dbReference>
<sequence>MNKIVINTSLLIVLFKSQLTYLLPQLFTEIIVPAAVWGEIVKAGKIDIASQELPNANWAKQVTISEISALIVPWGIDLGESEVLTFALENIGYRAVIDDAAARKVAKSLNIPFMGTLGVLVLAKKQGLITSIDEPIQALQKAGLWLSHDLIQFLKEQDNR</sequence>
<organism evidence="1 2">
    <name type="scientific">Sphaerospermopsis reniformis</name>
    <dbReference type="NCBI Taxonomy" id="531300"/>
    <lineage>
        <taxon>Bacteria</taxon>
        <taxon>Bacillati</taxon>
        <taxon>Cyanobacteriota</taxon>
        <taxon>Cyanophyceae</taxon>
        <taxon>Nostocales</taxon>
        <taxon>Aphanizomenonaceae</taxon>
        <taxon>Sphaerospermopsis</taxon>
    </lineage>
</organism>
<evidence type="ECO:0000313" key="2">
    <source>
        <dbReference type="Proteomes" id="UP000300142"/>
    </source>
</evidence>